<dbReference type="InterPro" id="IPR013106">
    <property type="entry name" value="Ig_V-set"/>
</dbReference>
<proteinExistence type="predicted"/>
<dbReference type="InterPro" id="IPR013783">
    <property type="entry name" value="Ig-like_fold"/>
</dbReference>
<evidence type="ECO:0000259" key="1">
    <source>
        <dbReference type="PROSITE" id="PS50835"/>
    </source>
</evidence>
<feature type="domain" description="Ig-like" evidence="1">
    <location>
        <begin position="14"/>
        <end position="115"/>
    </location>
</feature>
<name>A0A3B4X6Z0_SERLL</name>
<accession>A0A3B4X6Z0</accession>
<evidence type="ECO:0000313" key="2">
    <source>
        <dbReference type="Ensembl" id="ENSSLDP00000011805.1"/>
    </source>
</evidence>
<dbReference type="SUPFAM" id="SSF48726">
    <property type="entry name" value="Immunoglobulin"/>
    <property type="match status" value="1"/>
</dbReference>
<dbReference type="Proteomes" id="UP000261360">
    <property type="component" value="Unplaced"/>
</dbReference>
<reference evidence="2" key="1">
    <citation type="submission" date="2025-08" db="UniProtKB">
        <authorList>
            <consortium name="Ensembl"/>
        </authorList>
    </citation>
    <scope>IDENTIFICATION</scope>
</reference>
<dbReference type="InterPro" id="IPR036179">
    <property type="entry name" value="Ig-like_dom_sf"/>
</dbReference>
<dbReference type="PROSITE" id="PS50835">
    <property type="entry name" value="IG_LIKE"/>
    <property type="match status" value="1"/>
</dbReference>
<dbReference type="AlphaFoldDB" id="A0A3B4X6Z0"/>
<dbReference type="Ensembl" id="ENSSLDT00000012240.1">
    <property type="protein sequence ID" value="ENSSLDP00000011805.1"/>
    <property type="gene ID" value="ENSSLDG00000009402.1"/>
</dbReference>
<reference evidence="2" key="2">
    <citation type="submission" date="2025-09" db="UniProtKB">
        <authorList>
            <consortium name="Ensembl"/>
        </authorList>
    </citation>
    <scope>IDENTIFICATION</scope>
</reference>
<dbReference type="STRING" id="1841481.ENSSLDP00000011805"/>
<dbReference type="Gene3D" id="2.60.40.10">
    <property type="entry name" value="Immunoglobulins"/>
    <property type="match status" value="1"/>
</dbReference>
<dbReference type="Pfam" id="PF07686">
    <property type="entry name" value="V-set"/>
    <property type="match status" value="1"/>
</dbReference>
<dbReference type="SMART" id="SM00406">
    <property type="entry name" value="IGv"/>
    <property type="match status" value="1"/>
</dbReference>
<dbReference type="InterPro" id="IPR007110">
    <property type="entry name" value="Ig-like_dom"/>
</dbReference>
<evidence type="ECO:0000313" key="3">
    <source>
        <dbReference type="Proteomes" id="UP000261360"/>
    </source>
</evidence>
<dbReference type="GeneTree" id="ENSGT00940000177788"/>
<organism evidence="2 3">
    <name type="scientific">Seriola lalandi dorsalis</name>
    <dbReference type="NCBI Taxonomy" id="1841481"/>
    <lineage>
        <taxon>Eukaryota</taxon>
        <taxon>Metazoa</taxon>
        <taxon>Chordata</taxon>
        <taxon>Craniata</taxon>
        <taxon>Vertebrata</taxon>
        <taxon>Euteleostomi</taxon>
        <taxon>Actinopterygii</taxon>
        <taxon>Neopterygii</taxon>
        <taxon>Teleostei</taxon>
        <taxon>Neoteleostei</taxon>
        <taxon>Acanthomorphata</taxon>
        <taxon>Carangaria</taxon>
        <taxon>Carangiformes</taxon>
        <taxon>Carangidae</taxon>
        <taxon>Seriola</taxon>
    </lineage>
</organism>
<keyword evidence="3" id="KW-1185">Reference proteome</keyword>
<sequence>ANNVTTTNISLATPSLLRPPVLAAARGNDVTMQCQLQLSHDEKMLTVPVLYWLRLTPGHENLRLWRPSVTYKERVALLDKNSNSTNKSILLRNVQWADSGKYLCKLSITTEKGKSDVDRCVVTEGFKSRGWERISTCNTNACVHERVFPR</sequence>
<protein>
    <recommendedName>
        <fullName evidence="1">Ig-like domain-containing protein</fullName>
    </recommendedName>
</protein>